<feature type="non-terminal residue" evidence="7">
    <location>
        <position position="101"/>
    </location>
</feature>
<keyword evidence="2" id="KW-0963">Cytoplasm</keyword>
<dbReference type="SUPFAM" id="SSF48452">
    <property type="entry name" value="TPR-like"/>
    <property type="match status" value="1"/>
</dbReference>
<dbReference type="GO" id="GO:0003341">
    <property type="term" value="P:cilium movement"/>
    <property type="evidence" value="ECO:0007669"/>
    <property type="project" value="TreeGrafter"/>
</dbReference>
<evidence type="ECO:0000256" key="6">
    <source>
        <dbReference type="ARBA" id="ARBA00044739"/>
    </source>
</evidence>
<dbReference type="AlphaFoldDB" id="A0A7K5AU73"/>
<evidence type="ECO:0000256" key="5">
    <source>
        <dbReference type="ARBA" id="ARBA00040665"/>
    </source>
</evidence>
<feature type="non-terminal residue" evidence="7">
    <location>
        <position position="1"/>
    </location>
</feature>
<comment type="subcellular location">
    <subcellularLocation>
        <location evidence="1">Cytoplasm</location>
    </subcellularLocation>
</comment>
<evidence type="ECO:0000256" key="1">
    <source>
        <dbReference type="ARBA" id="ARBA00004496"/>
    </source>
</evidence>
<evidence type="ECO:0000313" key="7">
    <source>
        <dbReference type="EMBL" id="NWR87346.1"/>
    </source>
</evidence>
<reference evidence="7 8" key="1">
    <citation type="submission" date="2019-09" db="EMBL/GenBank/DDBJ databases">
        <title>Bird 10,000 Genomes (B10K) Project - Family phase.</title>
        <authorList>
            <person name="Zhang G."/>
        </authorList>
    </citation>
    <scope>NUCLEOTIDE SEQUENCE [LARGE SCALE GENOMIC DNA]</scope>
    <source>
        <strain evidence="7">B10K-DU-003-06</strain>
    </source>
</reference>
<accession>A0A7K5AU73</accession>
<dbReference type="InterPro" id="IPR051476">
    <property type="entry name" value="Bac_ResReg_Asp_Phosphatase"/>
</dbReference>
<evidence type="ECO:0000256" key="4">
    <source>
        <dbReference type="ARBA" id="ARBA00022803"/>
    </source>
</evidence>
<keyword evidence="4" id="KW-0802">TPR repeat</keyword>
<protein>
    <recommendedName>
        <fullName evidence="5">Tetratricopeptide repeat protein 29</fullName>
    </recommendedName>
</protein>
<dbReference type="Proteomes" id="UP000529852">
    <property type="component" value="Unassembled WGS sequence"/>
</dbReference>
<keyword evidence="8" id="KW-1185">Reference proteome</keyword>
<keyword evidence="3" id="KW-0677">Repeat</keyword>
<gene>
    <name evidence="7" type="primary">Ttc29</name>
    <name evidence="7" type="ORF">FURFIG_R08390</name>
</gene>
<dbReference type="GO" id="GO:0036126">
    <property type="term" value="C:sperm flagellum"/>
    <property type="evidence" value="ECO:0007669"/>
    <property type="project" value="TreeGrafter"/>
</dbReference>
<name>A0A7K5AU73_9FURN</name>
<evidence type="ECO:0000256" key="3">
    <source>
        <dbReference type="ARBA" id="ARBA00022737"/>
    </source>
</evidence>
<dbReference type="Gene3D" id="1.25.40.10">
    <property type="entry name" value="Tetratricopeptide repeat domain"/>
    <property type="match status" value="1"/>
</dbReference>
<organism evidence="7 8">
    <name type="scientific">Furnarius figulus</name>
    <dbReference type="NCBI Taxonomy" id="463165"/>
    <lineage>
        <taxon>Eukaryota</taxon>
        <taxon>Metazoa</taxon>
        <taxon>Chordata</taxon>
        <taxon>Craniata</taxon>
        <taxon>Vertebrata</taxon>
        <taxon>Euteleostomi</taxon>
        <taxon>Archelosauria</taxon>
        <taxon>Archosauria</taxon>
        <taxon>Dinosauria</taxon>
        <taxon>Saurischia</taxon>
        <taxon>Theropoda</taxon>
        <taxon>Coelurosauria</taxon>
        <taxon>Aves</taxon>
        <taxon>Neognathae</taxon>
        <taxon>Neoaves</taxon>
        <taxon>Telluraves</taxon>
        <taxon>Australaves</taxon>
        <taxon>Passeriformes</taxon>
        <taxon>Furnariidae</taxon>
        <taxon>Furnarius</taxon>
    </lineage>
</organism>
<dbReference type="GO" id="GO:0005737">
    <property type="term" value="C:cytoplasm"/>
    <property type="evidence" value="ECO:0007669"/>
    <property type="project" value="UniProtKB-SubCell"/>
</dbReference>
<dbReference type="InterPro" id="IPR011990">
    <property type="entry name" value="TPR-like_helical_dom_sf"/>
</dbReference>
<sequence>GHVMKAAEHYEAFYQLTEGSSWMDETGHTYNSLACEHLWRIYTLLADKMLENKEYQEAINTLIKALKMAKGGGNMKTQGEAAYCLSLAYHFSGEQQIALSV</sequence>
<dbReference type="PANTHER" id="PTHR46630">
    <property type="entry name" value="TETRATRICOPEPTIDE REPEAT PROTEIN 29"/>
    <property type="match status" value="1"/>
</dbReference>
<comment type="function">
    <text evidence="6">Axonemal protein which is implicated in axonemal and/or peri-axonemal structure assembly and regulates flagellum assembly and beating and therefore sperm motility.</text>
</comment>
<dbReference type="PANTHER" id="PTHR46630:SF1">
    <property type="entry name" value="TETRATRICOPEPTIDE REPEAT PROTEIN 29"/>
    <property type="match status" value="1"/>
</dbReference>
<evidence type="ECO:0000256" key="2">
    <source>
        <dbReference type="ARBA" id="ARBA00022490"/>
    </source>
</evidence>
<evidence type="ECO:0000313" key="8">
    <source>
        <dbReference type="Proteomes" id="UP000529852"/>
    </source>
</evidence>
<comment type="caution">
    <text evidence="7">The sequence shown here is derived from an EMBL/GenBank/DDBJ whole genome shotgun (WGS) entry which is preliminary data.</text>
</comment>
<proteinExistence type="predicted"/>
<dbReference type="EMBL" id="VYZD01000187">
    <property type="protein sequence ID" value="NWR87346.1"/>
    <property type="molecule type" value="Genomic_DNA"/>
</dbReference>